<proteinExistence type="predicted"/>
<evidence type="ECO:0000313" key="2">
    <source>
        <dbReference type="EMBL" id="ALJ61824.1"/>
    </source>
</evidence>
<dbReference type="Proteomes" id="UP000482653">
    <property type="component" value="Unassembled WGS sequence"/>
</dbReference>
<dbReference type="RefSeq" id="WP_007215881.1">
    <property type="nucleotide sequence ID" value="NZ_CABMLT010000012.1"/>
</dbReference>
<dbReference type="KEGG" id="bcel:BcellWH2_04609"/>
<dbReference type="PATRIC" id="fig|246787.4.peg.4764"/>
<reference evidence="5" key="3">
    <citation type="submission" date="2023-08" db="EMBL/GenBank/DDBJ databases">
        <title>Reintroducing virulent viruses to syntetic microbiomes.</title>
        <authorList>
            <person name="Wilde J."/>
            <person name="Boyes R."/>
            <person name="Robinson A.V."/>
            <person name="Daisley B.A."/>
            <person name="Allen-Vercoe E."/>
        </authorList>
    </citation>
    <scope>NUCLEOTIDE SEQUENCE</scope>
    <source>
        <strain evidence="5">225I_12FAA</strain>
    </source>
</reference>
<keyword evidence="1" id="KW-0812">Transmembrane</keyword>
<evidence type="ECO:0000313" key="6">
    <source>
        <dbReference type="Proteomes" id="UP000061809"/>
    </source>
</evidence>
<evidence type="ECO:0000313" key="3">
    <source>
        <dbReference type="EMBL" id="KAA5418972.1"/>
    </source>
</evidence>
<evidence type="ECO:0000313" key="8">
    <source>
        <dbReference type="Proteomes" id="UP000482653"/>
    </source>
</evidence>
<dbReference type="PANTHER" id="PTHR33507">
    <property type="entry name" value="INNER MEMBRANE PROTEIN YBBJ"/>
    <property type="match status" value="1"/>
</dbReference>
<evidence type="ECO:0000313" key="7">
    <source>
        <dbReference type="Proteomes" id="UP000448877"/>
    </source>
</evidence>
<sequence length="156" mass="16622">MDILIIIVLIVAAVILFLVELFVIPGISIAGILAGACMIYANYYAFAYLGTTAGFITLGVSAIACIGSLILFMRSKTLDKVALKKNITSKVDRTAADQVKVGDTGVAITRLALIGNAEIDGNIVEVKSMDGFLNEKTPIIVNRITDGVIMVEKKKD</sequence>
<dbReference type="Proteomes" id="UP001266995">
    <property type="component" value="Unassembled WGS sequence"/>
</dbReference>
<organism evidence="2 6">
    <name type="scientific">Bacteroides cellulosilyticus</name>
    <dbReference type="NCBI Taxonomy" id="246787"/>
    <lineage>
        <taxon>Bacteria</taxon>
        <taxon>Pseudomonadati</taxon>
        <taxon>Bacteroidota</taxon>
        <taxon>Bacteroidia</taxon>
        <taxon>Bacteroidales</taxon>
        <taxon>Bacteroidaceae</taxon>
        <taxon>Bacteroides</taxon>
    </lineage>
</organism>
<dbReference type="EMBL" id="CP012801">
    <property type="protein sequence ID" value="ALJ61824.1"/>
    <property type="molecule type" value="Genomic_DNA"/>
</dbReference>
<feature type="transmembrane region" description="Helical" evidence="1">
    <location>
        <begin position="46"/>
        <end position="72"/>
    </location>
</feature>
<accession>A0A0P0G290</accession>
<keyword evidence="1" id="KW-0472">Membrane</keyword>
<gene>
    <name evidence="2" type="ORF">BcellWH2_04609</name>
    <name evidence="4" type="ORF">F2Y81_10265</name>
    <name evidence="3" type="ORF">F2Y87_11450</name>
    <name evidence="5" type="ORF">RO785_17910</name>
</gene>
<name>A0A0P0G290_9BACE</name>
<keyword evidence="1" id="KW-1133">Transmembrane helix</keyword>
<dbReference type="GO" id="GO:0005886">
    <property type="term" value="C:plasma membrane"/>
    <property type="evidence" value="ECO:0007669"/>
    <property type="project" value="TreeGrafter"/>
</dbReference>
<dbReference type="AlphaFoldDB" id="A0A0P0G290"/>
<dbReference type="eggNOG" id="COG1030">
    <property type="taxonomic scope" value="Bacteria"/>
</dbReference>
<dbReference type="GeneID" id="26161172"/>
<evidence type="ECO:0000256" key="1">
    <source>
        <dbReference type="SAM" id="Phobius"/>
    </source>
</evidence>
<reference evidence="2 6" key="1">
    <citation type="journal article" date="2015" name="Science">
        <title>Genetic determinants of in vivo fitness and diet responsiveness in multiple human gut Bacteroides.</title>
        <authorList>
            <person name="Wu M."/>
            <person name="McNulty N.P."/>
            <person name="Rodionov D.A."/>
            <person name="Khoroshkin M.S."/>
            <person name="Griffin N.W."/>
            <person name="Cheng J."/>
            <person name="Latreille P."/>
            <person name="Kerstetter R.A."/>
            <person name="Terrapon N."/>
            <person name="Henrissat B."/>
            <person name="Osterman A.L."/>
            <person name="Gordon J.I."/>
        </authorList>
    </citation>
    <scope>NUCLEOTIDE SEQUENCE [LARGE SCALE GENOMIC DNA]</scope>
    <source>
        <strain evidence="2 6">WH2</strain>
    </source>
</reference>
<reference evidence="7 8" key="2">
    <citation type="journal article" date="2019" name="Nat. Med.">
        <title>A library of human gut bacterial isolates paired with longitudinal multiomics data enables mechanistic microbiome research.</title>
        <authorList>
            <person name="Poyet M."/>
            <person name="Groussin M."/>
            <person name="Gibbons S.M."/>
            <person name="Avila-Pacheco J."/>
            <person name="Jiang X."/>
            <person name="Kearney S.M."/>
            <person name="Perrotta A.R."/>
            <person name="Berdy B."/>
            <person name="Zhao S."/>
            <person name="Lieberman T.D."/>
            <person name="Swanson P.K."/>
            <person name="Smith M."/>
            <person name="Roesemann S."/>
            <person name="Alexander J.E."/>
            <person name="Rich S.A."/>
            <person name="Livny J."/>
            <person name="Vlamakis H."/>
            <person name="Clish C."/>
            <person name="Bullock K."/>
            <person name="Deik A."/>
            <person name="Scott J."/>
            <person name="Pierce K.A."/>
            <person name="Xavier R.J."/>
            <person name="Alm E.J."/>
        </authorList>
    </citation>
    <scope>NUCLEOTIDE SEQUENCE [LARGE SCALE GENOMIC DNA]</scope>
    <source>
        <strain evidence="4 7">BIOML-A6</strain>
        <strain evidence="3 8">BIOML-A8</strain>
    </source>
</reference>
<dbReference type="Proteomes" id="UP000061809">
    <property type="component" value="Chromosome"/>
</dbReference>
<dbReference type="STRING" id="246787.BcellWH2_04609"/>
<dbReference type="EMBL" id="VVYX01000012">
    <property type="protein sequence ID" value="KAA5418972.1"/>
    <property type="molecule type" value="Genomic_DNA"/>
</dbReference>
<dbReference type="PANTHER" id="PTHR33507:SF3">
    <property type="entry name" value="INNER MEMBRANE PROTEIN YBBJ"/>
    <property type="match status" value="1"/>
</dbReference>
<dbReference type="InterPro" id="IPR052165">
    <property type="entry name" value="Membrane_assoc_protease"/>
</dbReference>
<evidence type="ECO:0000313" key="4">
    <source>
        <dbReference type="EMBL" id="KAA5419242.1"/>
    </source>
</evidence>
<protein>
    <submittedName>
        <fullName evidence="5">NfeD family protein</fullName>
    </submittedName>
    <submittedName>
        <fullName evidence="3">Nodulation efficiency protein D (NfeD)</fullName>
    </submittedName>
</protein>
<feature type="transmembrane region" description="Helical" evidence="1">
    <location>
        <begin position="7"/>
        <end position="34"/>
    </location>
</feature>
<evidence type="ECO:0000313" key="5">
    <source>
        <dbReference type="EMBL" id="MDT4512847.1"/>
    </source>
</evidence>
<dbReference type="Proteomes" id="UP000448877">
    <property type="component" value="Unassembled WGS sequence"/>
</dbReference>
<dbReference type="EMBL" id="JAVSNH010000001">
    <property type="protein sequence ID" value="MDT4512847.1"/>
    <property type="molecule type" value="Genomic_DNA"/>
</dbReference>
<dbReference type="EMBL" id="VVYV01000014">
    <property type="protein sequence ID" value="KAA5419242.1"/>
    <property type="molecule type" value="Genomic_DNA"/>
</dbReference>